<gene>
    <name evidence="1" type="ORF">BN201_0267</name>
</gene>
<name>A0A0B7MLD1_9CAUD</name>
<accession>A0A0B7MLD1</accession>
<evidence type="ECO:0000313" key="2">
    <source>
        <dbReference type="Proteomes" id="UP000203896"/>
    </source>
</evidence>
<protein>
    <submittedName>
        <fullName evidence="1">Uncharacterized protein</fullName>
    </submittedName>
</protein>
<organism evidence="1 2">
    <name type="scientific">Enterobacteria phage GEC-3S</name>
    <dbReference type="NCBI Taxonomy" id="1222338"/>
    <lineage>
        <taxon>Viruses</taxon>
        <taxon>Duplodnaviria</taxon>
        <taxon>Heunggongvirae</taxon>
        <taxon>Uroviricota</taxon>
        <taxon>Caudoviricetes</taxon>
        <taxon>Pantevenvirales</taxon>
        <taxon>Straboviridae</taxon>
        <taxon>Krischvirus</taxon>
        <taxon>Krischvirus gec3s</taxon>
    </lineage>
</organism>
<proteinExistence type="predicted"/>
<dbReference type="RefSeq" id="YP_009118950.1">
    <property type="nucleotide sequence ID" value="NC_025425.1"/>
</dbReference>
<dbReference type="KEGG" id="vg:23301295"/>
<sequence>MNWYKIWKNQVEAYLGYKPTDEELLEAMYEDGLNPKVAAQEYAEWMKVEDNLKGKL</sequence>
<reference evidence="1 2" key="1">
    <citation type="submission" date="2012-08" db="EMBL/GenBank/DDBJ databases">
        <title>Selection and characterization of a candidate therapeutic bacteriophage that lyses the German Escherichia coli O104:H4 outbreak strain.</title>
        <authorList>
            <person name="Merabishvilli M."/>
            <person name="De Vos D."/>
            <person name="Verbeken G."/>
            <person name="Kropinski A."/>
            <person name="Vandenheuvel D."/>
            <person name="Lavigne R."/>
            <person name="Wattiau P."/>
            <person name="Mast J."/>
            <person name="Ragimbeau C."/>
            <person name="Mossong J."/>
            <person name="Scheres J."/>
            <person name="Chanishvili N."/>
            <person name="Vaneechoutte M."/>
            <person name="Pirnay J.P."/>
        </authorList>
    </citation>
    <scope>NUCLEOTIDE SEQUENCE [LARGE SCALE GENOMIC DNA]</scope>
</reference>
<dbReference type="GeneID" id="23301295"/>
<dbReference type="EMBL" id="HE978309">
    <property type="protein sequence ID" value="CEO90870.1"/>
    <property type="molecule type" value="Genomic_DNA"/>
</dbReference>
<keyword evidence="2" id="KW-1185">Reference proteome</keyword>
<dbReference type="Proteomes" id="UP000203896">
    <property type="component" value="Segment"/>
</dbReference>
<evidence type="ECO:0000313" key="1">
    <source>
        <dbReference type="EMBL" id="CEO90870.1"/>
    </source>
</evidence>